<evidence type="ECO:0000313" key="3">
    <source>
        <dbReference type="EMBL" id="KAF4128328.1"/>
    </source>
</evidence>
<evidence type="ECO:0000259" key="2">
    <source>
        <dbReference type="Pfam" id="PF05970"/>
    </source>
</evidence>
<dbReference type="InterPro" id="IPR051055">
    <property type="entry name" value="PIF1_helicase"/>
</dbReference>
<keyword evidence="1 3" id="KW-0347">Helicase</keyword>
<evidence type="ECO:0000313" key="4">
    <source>
        <dbReference type="Proteomes" id="UP000704712"/>
    </source>
</evidence>
<feature type="domain" description="DNA helicase Pif1-like DEAD-box helicase" evidence="2">
    <location>
        <begin position="358"/>
        <end position="482"/>
    </location>
</feature>
<reference evidence="3" key="1">
    <citation type="submission" date="2020-03" db="EMBL/GenBank/DDBJ databases">
        <title>Hybrid Assembly of Korean Phytophthora infestans isolates.</title>
        <authorList>
            <person name="Prokchorchik M."/>
            <person name="Lee Y."/>
            <person name="Seo J."/>
            <person name="Cho J.-H."/>
            <person name="Park Y.-E."/>
            <person name="Jang D.-C."/>
            <person name="Im J.-S."/>
            <person name="Choi J.-G."/>
            <person name="Park H.-J."/>
            <person name="Lee G.-B."/>
            <person name="Lee Y.-G."/>
            <person name="Hong S.-Y."/>
            <person name="Cho K."/>
            <person name="Sohn K.H."/>
        </authorList>
    </citation>
    <scope>NUCLEOTIDE SEQUENCE</scope>
    <source>
        <strain evidence="3">KR_2_A2</strain>
    </source>
</reference>
<dbReference type="Proteomes" id="UP000704712">
    <property type="component" value="Unassembled WGS sequence"/>
</dbReference>
<dbReference type="AlphaFoldDB" id="A0A8S9TQT7"/>
<dbReference type="GO" id="GO:0043139">
    <property type="term" value="F:5'-3' DNA helicase activity"/>
    <property type="evidence" value="ECO:0007669"/>
    <property type="project" value="UniProtKB-EC"/>
</dbReference>
<comment type="caution">
    <text evidence="3">The sequence shown here is derived from an EMBL/GenBank/DDBJ whole genome shotgun (WGS) entry which is preliminary data.</text>
</comment>
<name>A0A8S9TQT7_PHYIN</name>
<dbReference type="GO" id="GO:0016787">
    <property type="term" value="F:hydrolase activity"/>
    <property type="evidence" value="ECO:0007669"/>
    <property type="project" value="UniProtKB-KW"/>
</dbReference>
<feature type="non-terminal residue" evidence="3">
    <location>
        <position position="703"/>
    </location>
</feature>
<keyword evidence="1" id="KW-0233">DNA recombination</keyword>
<dbReference type="PANTHER" id="PTHR47642">
    <property type="entry name" value="ATP-DEPENDENT DNA HELICASE"/>
    <property type="match status" value="1"/>
</dbReference>
<dbReference type="SUPFAM" id="SSF52540">
    <property type="entry name" value="P-loop containing nucleoside triphosphate hydrolases"/>
    <property type="match status" value="1"/>
</dbReference>
<keyword evidence="1" id="KW-0067">ATP-binding</keyword>
<dbReference type="Pfam" id="PF05970">
    <property type="entry name" value="PIF1"/>
    <property type="match status" value="1"/>
</dbReference>
<dbReference type="EMBL" id="JAACNO010003127">
    <property type="protein sequence ID" value="KAF4128328.1"/>
    <property type="molecule type" value="Genomic_DNA"/>
</dbReference>
<organism evidence="3 4">
    <name type="scientific">Phytophthora infestans</name>
    <name type="common">Potato late blight agent</name>
    <name type="synonym">Botrytis infestans</name>
    <dbReference type="NCBI Taxonomy" id="4787"/>
    <lineage>
        <taxon>Eukaryota</taxon>
        <taxon>Sar</taxon>
        <taxon>Stramenopiles</taxon>
        <taxon>Oomycota</taxon>
        <taxon>Peronosporomycetes</taxon>
        <taxon>Peronosporales</taxon>
        <taxon>Peronosporaceae</taxon>
        <taxon>Phytophthora</taxon>
    </lineage>
</organism>
<evidence type="ECO:0000256" key="1">
    <source>
        <dbReference type="RuleBase" id="RU363044"/>
    </source>
</evidence>
<dbReference type="InterPro" id="IPR010285">
    <property type="entry name" value="DNA_helicase_pif1-like_DEAD"/>
</dbReference>
<keyword evidence="1" id="KW-0547">Nucleotide-binding</keyword>
<comment type="similarity">
    <text evidence="1">Belongs to the helicase family.</text>
</comment>
<dbReference type="GO" id="GO:0005524">
    <property type="term" value="F:ATP binding"/>
    <property type="evidence" value="ECO:0007669"/>
    <property type="project" value="UniProtKB-KW"/>
</dbReference>
<comment type="cofactor">
    <cofactor evidence="1">
        <name>Mg(2+)</name>
        <dbReference type="ChEBI" id="CHEBI:18420"/>
    </cofactor>
</comment>
<dbReference type="Gene3D" id="3.40.50.300">
    <property type="entry name" value="P-loop containing nucleotide triphosphate hydrolases"/>
    <property type="match status" value="1"/>
</dbReference>
<keyword evidence="1" id="KW-0227">DNA damage</keyword>
<keyword evidence="1" id="KW-0378">Hydrolase</keyword>
<sequence length="703" mass="80096">VAAPLAALFVIRASPFYTSTEFVKVFLSAFVKFIFTEESCDVMLRCSSSTMTYKPTSAVFDYIYRPDVHEMASLMDFTKYWKKENNVSGEHFLSNHGQATTYSLHKRKFPAVATLIGKRLPDARSDNVELEAQLTLQQSLLVLFKPFRRRGNFPKQNLSDFYVKWWRDEAPEIARQFLQNSNDYYTSRELARKRSDANMEQFRAMVDGDDYSDDGSNYGASEQAEEAIFVDGSREKSSMLAASSSCLTFKQDNLAIPQLSDDEWRSRIAMAEEKSTLPALNDETLVQCSDNPTRVRIVFNNGENDEYWPNPFDTRSIGNTILRANASLREVSVCFQLNRKQHKMFVRAGSRLLQSLTAASCDNMDQMIGFLVGSPGTGKSLVIKALQALAKSWESSDAVETVAYQGAAAKAANGQTIHKLFQWGINTNMTSKRYSIQQRERFARLKMLIMDETSTTDAKFIGMMDQALRDLNQKPDVFFGGIHKQPPTYFARIRGIQAYQQINEAVFLEENMRHRADPKWAEILERWRYGNYTEDDIDYISRSQQSSLKNIRDDKTGNMAIVLNLAVGMPVQCTINDFSLSVCLHTKPPAIVFIQLLEYDKSRSIVDGLAPGIVPVQAREKPGISITLPDRSIVPAFFAYVRKVPRSHRSEANCCPMRHHTRNQPQRSSFYVAVTRVRTPSQMFLTERLLWIICATLFQVRLF</sequence>
<dbReference type="GO" id="GO:0006310">
    <property type="term" value="P:DNA recombination"/>
    <property type="evidence" value="ECO:0007669"/>
    <property type="project" value="UniProtKB-KW"/>
</dbReference>
<dbReference type="InterPro" id="IPR027417">
    <property type="entry name" value="P-loop_NTPase"/>
</dbReference>
<comment type="catalytic activity">
    <reaction evidence="1">
        <text>ATP + H2O = ADP + phosphate + H(+)</text>
        <dbReference type="Rhea" id="RHEA:13065"/>
        <dbReference type="ChEBI" id="CHEBI:15377"/>
        <dbReference type="ChEBI" id="CHEBI:15378"/>
        <dbReference type="ChEBI" id="CHEBI:30616"/>
        <dbReference type="ChEBI" id="CHEBI:43474"/>
        <dbReference type="ChEBI" id="CHEBI:456216"/>
        <dbReference type="EC" id="5.6.2.3"/>
    </reaction>
</comment>
<protein>
    <recommendedName>
        <fullName evidence="1">ATP-dependent DNA helicase</fullName>
        <ecNumber evidence="1">5.6.2.3</ecNumber>
    </recommendedName>
</protein>
<dbReference type="GO" id="GO:0006281">
    <property type="term" value="P:DNA repair"/>
    <property type="evidence" value="ECO:0007669"/>
    <property type="project" value="UniProtKB-KW"/>
</dbReference>
<accession>A0A8S9TQT7</accession>
<dbReference type="EC" id="5.6.2.3" evidence="1"/>
<gene>
    <name evidence="3" type="ORF">GN958_ATG22406</name>
</gene>
<keyword evidence="1" id="KW-0234">DNA repair</keyword>
<proteinExistence type="inferred from homology"/>
<dbReference type="GO" id="GO:0000723">
    <property type="term" value="P:telomere maintenance"/>
    <property type="evidence" value="ECO:0007669"/>
    <property type="project" value="InterPro"/>
</dbReference>